<dbReference type="Proteomes" id="UP000075881">
    <property type="component" value="Unassembled WGS sequence"/>
</dbReference>
<sequence>MDSRTNRQKWRTTKPDSRRSLDKTKQQQKKSFEHTHGGDRKEDDDGRPKFQDPFEISAGNDSLVYECFRINACADRDGARKSRPVMGQIGIEIVQSS</sequence>
<dbReference type="VEuPathDB" id="VectorBase:ACHR001720"/>
<feature type="compositionally biased region" description="Basic residues" evidence="1">
    <location>
        <begin position="1"/>
        <end position="12"/>
    </location>
</feature>
<evidence type="ECO:0000313" key="2">
    <source>
        <dbReference type="EnsemblMetazoa" id="ACHR001720-PA"/>
    </source>
</evidence>
<evidence type="ECO:0000313" key="3">
    <source>
        <dbReference type="Proteomes" id="UP000075881"/>
    </source>
</evidence>
<proteinExistence type="predicted"/>
<keyword evidence="3" id="KW-1185">Reference proteome</keyword>
<reference evidence="2" key="2">
    <citation type="submission" date="2020-05" db="UniProtKB">
        <authorList>
            <consortium name="EnsemblMetazoa"/>
        </authorList>
    </citation>
    <scope>IDENTIFICATION</scope>
    <source>
        <strain evidence="2">ACHKN1017</strain>
    </source>
</reference>
<evidence type="ECO:0000256" key="1">
    <source>
        <dbReference type="SAM" id="MobiDB-lite"/>
    </source>
</evidence>
<feature type="compositionally biased region" description="Basic and acidic residues" evidence="1">
    <location>
        <begin position="13"/>
        <end position="52"/>
    </location>
</feature>
<dbReference type="EnsemblMetazoa" id="ACHR001720-RA">
    <property type="protein sequence ID" value="ACHR001720-PA"/>
    <property type="gene ID" value="ACHR001720"/>
</dbReference>
<protein>
    <submittedName>
        <fullName evidence="2">Uncharacterized protein</fullName>
    </submittedName>
</protein>
<reference evidence="3" key="1">
    <citation type="submission" date="2013-03" db="EMBL/GenBank/DDBJ databases">
        <title>The Genome Sequence of Anopheles christyi ACHKN1017.</title>
        <authorList>
            <consortium name="The Broad Institute Genomics Platform"/>
            <person name="Neafsey D.E."/>
            <person name="Besansky N."/>
            <person name="Walker B."/>
            <person name="Young S.K."/>
            <person name="Zeng Q."/>
            <person name="Gargeya S."/>
            <person name="Fitzgerald M."/>
            <person name="Haas B."/>
            <person name="Abouelleil A."/>
            <person name="Allen A.W."/>
            <person name="Alvarado L."/>
            <person name="Arachchi H.M."/>
            <person name="Berlin A.M."/>
            <person name="Chapman S.B."/>
            <person name="Gainer-Dewar J."/>
            <person name="Goldberg J."/>
            <person name="Griggs A."/>
            <person name="Gujja S."/>
            <person name="Hansen M."/>
            <person name="Howarth C."/>
            <person name="Imamovic A."/>
            <person name="Ireland A."/>
            <person name="Larimer J."/>
            <person name="McCowan C."/>
            <person name="Murphy C."/>
            <person name="Pearson M."/>
            <person name="Poon T.W."/>
            <person name="Priest M."/>
            <person name="Roberts A."/>
            <person name="Saif S."/>
            <person name="Shea T."/>
            <person name="Sisk P."/>
            <person name="Sykes S."/>
            <person name="Wortman J."/>
            <person name="Nusbaum C."/>
            <person name="Birren B."/>
        </authorList>
    </citation>
    <scope>NUCLEOTIDE SEQUENCE [LARGE SCALE GENOMIC DNA]</scope>
    <source>
        <strain evidence="3">ACHKN1017</strain>
    </source>
</reference>
<name>A0A182JT88_9DIPT</name>
<organism evidence="2 3">
    <name type="scientific">Anopheles christyi</name>
    <dbReference type="NCBI Taxonomy" id="43041"/>
    <lineage>
        <taxon>Eukaryota</taxon>
        <taxon>Metazoa</taxon>
        <taxon>Ecdysozoa</taxon>
        <taxon>Arthropoda</taxon>
        <taxon>Hexapoda</taxon>
        <taxon>Insecta</taxon>
        <taxon>Pterygota</taxon>
        <taxon>Neoptera</taxon>
        <taxon>Endopterygota</taxon>
        <taxon>Diptera</taxon>
        <taxon>Nematocera</taxon>
        <taxon>Culicoidea</taxon>
        <taxon>Culicidae</taxon>
        <taxon>Anophelinae</taxon>
        <taxon>Anopheles</taxon>
    </lineage>
</organism>
<feature type="region of interest" description="Disordered" evidence="1">
    <location>
        <begin position="1"/>
        <end position="55"/>
    </location>
</feature>
<accession>A0A182JT88</accession>
<dbReference type="AlphaFoldDB" id="A0A182JT88"/>